<evidence type="ECO:0000256" key="5">
    <source>
        <dbReference type="ARBA" id="ARBA00022842"/>
    </source>
</evidence>
<evidence type="ECO:0000313" key="8">
    <source>
        <dbReference type="Proteomes" id="UP001596410"/>
    </source>
</evidence>
<feature type="binding site" description="in other chain" evidence="6">
    <location>
        <begin position="39"/>
        <end position="42"/>
    </location>
    <ligand>
        <name>IMP</name>
        <dbReference type="ChEBI" id="CHEBI:58053"/>
        <note>ligand shared between dimeric partners</note>
    </ligand>
</feature>
<comment type="similarity">
    <text evidence="6">Belongs to the adenylosuccinate synthetase family.</text>
</comment>
<dbReference type="Proteomes" id="UP001596410">
    <property type="component" value="Unassembled WGS sequence"/>
</dbReference>
<feature type="binding site" evidence="6">
    <location>
        <begin position="41"/>
        <end position="43"/>
    </location>
    <ligand>
        <name>GTP</name>
        <dbReference type="ChEBI" id="CHEBI:37565"/>
    </ligand>
</feature>
<keyword evidence="3 6" id="KW-0547">Nucleotide-binding</keyword>
<keyword evidence="4 6" id="KW-0658">Purine biosynthesis</keyword>
<comment type="catalytic activity">
    <reaction evidence="6">
        <text>IMP + L-aspartate + GTP = N(6)-(1,2-dicarboxyethyl)-AMP + GDP + phosphate + 2 H(+)</text>
        <dbReference type="Rhea" id="RHEA:15753"/>
        <dbReference type="ChEBI" id="CHEBI:15378"/>
        <dbReference type="ChEBI" id="CHEBI:29991"/>
        <dbReference type="ChEBI" id="CHEBI:37565"/>
        <dbReference type="ChEBI" id="CHEBI:43474"/>
        <dbReference type="ChEBI" id="CHEBI:57567"/>
        <dbReference type="ChEBI" id="CHEBI:58053"/>
        <dbReference type="ChEBI" id="CHEBI:58189"/>
        <dbReference type="EC" id="6.3.4.4"/>
    </reaction>
</comment>
<comment type="function">
    <text evidence="6">Plays an important role in the de novo pathway of purine nucleotide biosynthesis. Catalyzes the first committed step in the biosynthesis of AMP from IMP.</text>
</comment>
<accession>A0ABW2EPT5</accession>
<feature type="binding site" evidence="6">
    <location>
        <position position="41"/>
    </location>
    <ligand>
        <name>Mg(2+)</name>
        <dbReference type="ChEBI" id="CHEBI:18420"/>
    </ligand>
</feature>
<dbReference type="InterPro" id="IPR042109">
    <property type="entry name" value="Adenylosuccinate_synth_dom1"/>
</dbReference>
<reference evidence="8" key="1">
    <citation type="journal article" date="2019" name="Int. J. Syst. Evol. Microbiol.">
        <title>The Global Catalogue of Microorganisms (GCM) 10K type strain sequencing project: providing services to taxonomists for standard genome sequencing and annotation.</title>
        <authorList>
            <consortium name="The Broad Institute Genomics Platform"/>
            <consortium name="The Broad Institute Genome Sequencing Center for Infectious Disease"/>
            <person name="Wu L."/>
            <person name="Ma J."/>
        </authorList>
    </citation>
    <scope>NUCLEOTIDE SEQUENCE [LARGE SCALE GENOMIC DNA]</scope>
    <source>
        <strain evidence="8">CGMCC 4.1621</strain>
    </source>
</reference>
<dbReference type="EMBL" id="JBHSZV010000033">
    <property type="protein sequence ID" value="MFC7062840.1"/>
    <property type="molecule type" value="Genomic_DNA"/>
</dbReference>
<keyword evidence="2 6" id="KW-0479">Metal-binding</keyword>
<comment type="pathway">
    <text evidence="6">Purine metabolism; AMP biosynthesis via de novo pathway; AMP from IMP: step 1/2.</text>
</comment>
<dbReference type="Gene3D" id="3.40.440.10">
    <property type="entry name" value="Adenylosuccinate Synthetase, subunit A, domain 1"/>
    <property type="match status" value="2"/>
</dbReference>
<evidence type="ECO:0000313" key="7">
    <source>
        <dbReference type="EMBL" id="MFC7062840.1"/>
    </source>
</evidence>
<gene>
    <name evidence="6" type="primary">purA</name>
    <name evidence="7" type="ORF">ACFQIC_13435</name>
</gene>
<sequence>MSVNIIFGGNAGSEGKGKFAGFLAKKNQYNHVISNFFPNAGHTWVSKNGTKIITRLLPSSLVNENTQLYIGPGACLDMEVLMDEIRVVEEEGFNVTNRLHIHPRAAIIDDSHIEMEKKQKLERIGSTLKGGSAGIALKAMRSESQKLAKDEESLSSYIYNTEMLLKEAMTRGESILIEGAQGFELDINYGYKYPYTTSRQTTPSQLLADCGLPVKAVKNIYCVLRPYPIRVADPEKEGETSGALAGKEIKWSEVEERAGAPGEVH</sequence>
<dbReference type="EC" id="6.3.4.4" evidence="6"/>
<evidence type="ECO:0000256" key="4">
    <source>
        <dbReference type="ARBA" id="ARBA00022755"/>
    </source>
</evidence>
<dbReference type="SUPFAM" id="SSF52540">
    <property type="entry name" value="P-loop containing nucleoside triphosphate hydrolases"/>
    <property type="match status" value="1"/>
</dbReference>
<comment type="caution">
    <text evidence="7">The sequence shown here is derived from an EMBL/GenBank/DDBJ whole genome shotgun (WGS) entry which is preliminary data.</text>
</comment>
<dbReference type="InterPro" id="IPR001114">
    <property type="entry name" value="Adenylosuccinate_synthetase"/>
</dbReference>
<dbReference type="GO" id="GO:0004019">
    <property type="term" value="F:adenylosuccinate synthase activity"/>
    <property type="evidence" value="ECO:0007669"/>
    <property type="project" value="UniProtKB-EC"/>
</dbReference>
<keyword evidence="1 6" id="KW-0436">Ligase</keyword>
<feature type="binding site" description="in other chain" evidence="6">
    <location>
        <position position="197"/>
    </location>
    <ligand>
        <name>IMP</name>
        <dbReference type="ChEBI" id="CHEBI:58053"/>
        <note>ligand shared between dimeric partners</note>
    </ligand>
</feature>
<feature type="active site" description="Proton donor" evidence="6">
    <location>
        <position position="42"/>
    </location>
</feature>
<keyword evidence="8" id="KW-1185">Reference proteome</keyword>
<dbReference type="Pfam" id="PF00709">
    <property type="entry name" value="Adenylsucc_synt"/>
    <property type="match status" value="1"/>
</dbReference>
<dbReference type="PANTHER" id="PTHR11846">
    <property type="entry name" value="ADENYLOSUCCINATE SYNTHETASE"/>
    <property type="match status" value="1"/>
</dbReference>
<keyword evidence="6" id="KW-0963">Cytoplasm</keyword>
<name>A0ABW2EPT5_9BACI</name>
<dbReference type="HAMAP" id="MF_00011">
    <property type="entry name" value="Adenylosucc_synth"/>
    <property type="match status" value="1"/>
</dbReference>
<evidence type="ECO:0000256" key="1">
    <source>
        <dbReference type="ARBA" id="ARBA00022598"/>
    </source>
</evidence>
<feature type="binding site" description="in other chain" evidence="6">
    <location>
        <position position="181"/>
    </location>
    <ligand>
        <name>IMP</name>
        <dbReference type="ChEBI" id="CHEBI:58053"/>
        <note>ligand shared between dimeric partners</note>
    </ligand>
</feature>
<evidence type="ECO:0000256" key="2">
    <source>
        <dbReference type="ARBA" id="ARBA00022723"/>
    </source>
</evidence>
<comment type="subcellular location">
    <subcellularLocation>
        <location evidence="6">Cytoplasm</location>
    </subcellularLocation>
</comment>
<dbReference type="SMART" id="SM00788">
    <property type="entry name" value="Adenylsucc_synt"/>
    <property type="match status" value="1"/>
</dbReference>
<dbReference type="InterPro" id="IPR027417">
    <property type="entry name" value="P-loop_NTPase"/>
</dbReference>
<dbReference type="PANTHER" id="PTHR11846:SF0">
    <property type="entry name" value="ADENYLOSUCCINATE SYNTHETASE"/>
    <property type="match status" value="1"/>
</dbReference>
<feature type="binding site" description="in other chain" evidence="6">
    <location>
        <position position="127"/>
    </location>
    <ligand>
        <name>IMP</name>
        <dbReference type="ChEBI" id="CHEBI:58053"/>
        <note>ligand shared between dimeric partners</note>
    </ligand>
</feature>
<proteinExistence type="inferred from homology"/>
<comment type="cofactor">
    <cofactor evidence="6">
        <name>Mg(2+)</name>
        <dbReference type="ChEBI" id="CHEBI:18420"/>
    </cofactor>
    <text evidence="6">Binds 1 Mg(2+) ion per subunit.</text>
</comment>
<keyword evidence="5 6" id="KW-0460">Magnesium</keyword>
<dbReference type="RefSeq" id="WP_204710637.1">
    <property type="nucleotide sequence ID" value="NZ_JBHSZV010000033.1"/>
</dbReference>
<comment type="subunit">
    <text evidence="6">Homodimer.</text>
</comment>
<evidence type="ECO:0000256" key="6">
    <source>
        <dbReference type="HAMAP-Rule" id="MF_00011"/>
    </source>
</evidence>
<organism evidence="7 8">
    <name type="scientific">Halobacillus seohaensis</name>
    <dbReference type="NCBI Taxonomy" id="447421"/>
    <lineage>
        <taxon>Bacteria</taxon>
        <taxon>Bacillati</taxon>
        <taxon>Bacillota</taxon>
        <taxon>Bacilli</taxon>
        <taxon>Bacillales</taxon>
        <taxon>Bacillaceae</taxon>
        <taxon>Halobacillus</taxon>
    </lineage>
</organism>
<keyword evidence="6" id="KW-0342">GTP-binding</keyword>
<protein>
    <recommendedName>
        <fullName evidence="6">Adenylosuccinate synthetase</fullName>
        <shortName evidence="6">AMPSase</shortName>
        <shortName evidence="6">AdSS</shortName>
        <ecNumber evidence="6">6.3.4.4</ecNumber>
    </recommendedName>
    <alternativeName>
        <fullName evidence="6">IMP--aspartate ligase</fullName>
    </alternativeName>
</protein>
<feature type="binding site" evidence="6">
    <location>
        <position position="141"/>
    </location>
    <ligand>
        <name>IMP</name>
        <dbReference type="ChEBI" id="CHEBI:58053"/>
        <note>ligand shared between dimeric partners</note>
    </ligand>
</feature>
<comment type="caution">
    <text evidence="6">Lacks conserved residue(s) required for the propagation of feature annotation.</text>
</comment>
<evidence type="ECO:0000256" key="3">
    <source>
        <dbReference type="ARBA" id="ARBA00022741"/>
    </source>
</evidence>